<reference evidence="4" key="1">
    <citation type="submission" date="2023-03" db="EMBL/GenBank/DDBJ databases">
        <title>Mating type loci evolution in Malassezia.</title>
        <authorList>
            <person name="Coelho M.A."/>
        </authorList>
    </citation>
    <scope>NUCLEOTIDE SEQUENCE</scope>
    <source>
        <strain evidence="4">CBS 9431</strain>
    </source>
</reference>
<proteinExistence type="predicted"/>
<evidence type="ECO:0000313" key="4">
    <source>
        <dbReference type="EMBL" id="WFD37396.1"/>
    </source>
</evidence>
<dbReference type="GeneID" id="85223989"/>
<keyword evidence="5" id="KW-1185">Reference proteome</keyword>
<protein>
    <recommendedName>
        <fullName evidence="6">Peptidyl-tRNA hydrolase</fullName>
    </recommendedName>
</protein>
<evidence type="ECO:0000256" key="2">
    <source>
        <dbReference type="ARBA" id="ARBA00022801"/>
    </source>
</evidence>
<keyword evidence="2" id="KW-0378">Hydrolase</keyword>
<dbReference type="SUPFAM" id="SSF53178">
    <property type="entry name" value="Peptidyl-tRNA hydrolase-like"/>
    <property type="match status" value="1"/>
</dbReference>
<evidence type="ECO:0000256" key="1">
    <source>
        <dbReference type="ARBA" id="ARBA00022555"/>
    </source>
</evidence>
<dbReference type="PANTHER" id="PTHR17224:SF1">
    <property type="entry name" value="PEPTIDYL-TRNA HYDROLASE"/>
    <property type="match status" value="1"/>
</dbReference>
<dbReference type="InterPro" id="IPR001328">
    <property type="entry name" value="Pept_tRNA_hydro"/>
</dbReference>
<organism evidence="4 5">
    <name type="scientific">Malassezia japonica</name>
    <dbReference type="NCBI Taxonomy" id="223818"/>
    <lineage>
        <taxon>Eukaryota</taxon>
        <taxon>Fungi</taxon>
        <taxon>Dikarya</taxon>
        <taxon>Basidiomycota</taxon>
        <taxon>Ustilaginomycotina</taxon>
        <taxon>Malasseziomycetes</taxon>
        <taxon>Malasseziales</taxon>
        <taxon>Malasseziaceae</taxon>
        <taxon>Malassezia</taxon>
    </lineage>
</organism>
<gene>
    <name evidence="4" type="ORF">MJAP1_000340</name>
</gene>
<dbReference type="Proteomes" id="UP001217754">
    <property type="component" value="Chromosome 1"/>
</dbReference>
<dbReference type="RefSeq" id="XP_060120293.1">
    <property type="nucleotide sequence ID" value="XM_060264310.1"/>
</dbReference>
<name>A0AAF0JDY9_9BASI</name>
<dbReference type="Gene3D" id="3.40.50.1470">
    <property type="entry name" value="Peptidyl-tRNA hydrolase"/>
    <property type="match status" value="1"/>
</dbReference>
<sequence>MAWAPRPVVRRTVLLAGLGNYTHPTTRHSIGQYVLEPLARCAAAHDVQVRAEVAATMERFRGTPHALPPSELPRAFAMERAAKGWVAKVSVLLDTKPQKGTKFSPLFKAEPARFPLVLADIVLYIPKFLMNVSGAGIAAAQGAYPGVRLPDDVLLLHDEMSRAFGKISFKAGGSAAGHNGVRSAQAMLRTKKVAGDVARIRIGIGRPPEGVDVSPFVLGTMPSDWLDACQWPPPGNAPASAMPELAGAPPRGELIEQVWKEVVQWCIRPYVP</sequence>
<keyword evidence="1" id="KW-0820">tRNA-binding</keyword>
<dbReference type="AlphaFoldDB" id="A0AAF0JDY9"/>
<dbReference type="InterPro" id="IPR036416">
    <property type="entry name" value="Pept_tRNA_hydro_sf"/>
</dbReference>
<dbReference type="EMBL" id="CP119958">
    <property type="protein sequence ID" value="WFD37396.1"/>
    <property type="molecule type" value="Genomic_DNA"/>
</dbReference>
<dbReference type="PANTHER" id="PTHR17224">
    <property type="entry name" value="PEPTIDYL-TRNA HYDROLASE"/>
    <property type="match status" value="1"/>
</dbReference>
<accession>A0AAF0JDY9</accession>
<evidence type="ECO:0000313" key="5">
    <source>
        <dbReference type="Proteomes" id="UP001217754"/>
    </source>
</evidence>
<keyword evidence="3" id="KW-0694">RNA-binding</keyword>
<evidence type="ECO:0000256" key="3">
    <source>
        <dbReference type="ARBA" id="ARBA00022884"/>
    </source>
</evidence>
<dbReference type="GO" id="GO:0000049">
    <property type="term" value="F:tRNA binding"/>
    <property type="evidence" value="ECO:0007669"/>
    <property type="project" value="UniProtKB-KW"/>
</dbReference>
<evidence type="ECO:0008006" key="6">
    <source>
        <dbReference type="Google" id="ProtNLM"/>
    </source>
</evidence>
<dbReference type="Pfam" id="PF01195">
    <property type="entry name" value="Pept_tRNA_hydro"/>
    <property type="match status" value="1"/>
</dbReference>
<dbReference type="GO" id="GO:0004045">
    <property type="term" value="F:peptidyl-tRNA hydrolase activity"/>
    <property type="evidence" value="ECO:0007669"/>
    <property type="project" value="InterPro"/>
</dbReference>